<feature type="transmembrane region" description="Helical" evidence="6">
    <location>
        <begin position="361"/>
        <end position="383"/>
    </location>
</feature>
<dbReference type="GO" id="GO:0005886">
    <property type="term" value="C:plasma membrane"/>
    <property type="evidence" value="ECO:0007669"/>
    <property type="project" value="UniProtKB-SubCell"/>
</dbReference>
<dbReference type="PANTHER" id="PTHR11662">
    <property type="entry name" value="SOLUTE CARRIER FAMILY 17"/>
    <property type="match status" value="1"/>
</dbReference>
<evidence type="ECO:0000256" key="3">
    <source>
        <dbReference type="ARBA" id="ARBA00022989"/>
    </source>
</evidence>
<evidence type="ECO:0000256" key="1">
    <source>
        <dbReference type="ARBA" id="ARBA00004651"/>
    </source>
</evidence>
<dbReference type="STRING" id="1428628.WN71_024180"/>
<feature type="transmembrane region" description="Helical" evidence="6">
    <location>
        <begin position="302"/>
        <end position="323"/>
    </location>
</feature>
<evidence type="ECO:0000313" key="8">
    <source>
        <dbReference type="EMBL" id="OIJ65369.1"/>
    </source>
</evidence>
<dbReference type="EMBL" id="LAVA02000058">
    <property type="protein sequence ID" value="OIJ65369.1"/>
    <property type="molecule type" value="Genomic_DNA"/>
</dbReference>
<reference evidence="8" key="1">
    <citation type="submission" date="2016-10" db="EMBL/GenBank/DDBJ databases">
        <title>Genome sequence of Streptomyces mangrovisoli MUSC 149.</title>
        <authorList>
            <person name="Lee L.-H."/>
            <person name="Ser H.-L."/>
        </authorList>
    </citation>
    <scope>NUCLEOTIDE SEQUENCE [LARGE SCALE GENOMIC DNA]</scope>
    <source>
        <strain evidence="8">MUSC 149</strain>
    </source>
</reference>
<gene>
    <name evidence="8" type="ORF">WN71_024180</name>
</gene>
<evidence type="ECO:0000256" key="4">
    <source>
        <dbReference type="ARBA" id="ARBA00023136"/>
    </source>
</evidence>
<dbReference type="RefSeq" id="WP_052743103.1">
    <property type="nucleotide sequence ID" value="NZ_LAVA02000058.1"/>
</dbReference>
<dbReference type="Gene3D" id="1.20.1250.20">
    <property type="entry name" value="MFS general substrate transporter like domains"/>
    <property type="match status" value="1"/>
</dbReference>
<feature type="transmembrane region" description="Helical" evidence="6">
    <location>
        <begin position="25"/>
        <end position="41"/>
    </location>
</feature>
<keyword evidence="9" id="KW-1185">Reference proteome</keyword>
<sequence>MPNTDLTLAPLADPVAASRSHRRRAWTVTGLLVAFMMVNFADKSVLGLAADRIRHDLGLSATGFGLANSAFFLLFSLSGALGGLLADRVRPRWLLLGMAVAWSLTQTPMALGGGVAALVVSRIVLGAAEGPAFPVAQHTALAWFPDHRRNLPGALISVGVTLGVVLAAPGLTWVIEHHGWRAAFAVVAVVGVVWAAAWAALGKDRPARADDPAGGSARDSADDPVNDSADVAAPRPAELHGADAATSPAPSYRRILATRTWIGATVGYFGTYWMIALSLVWVPSYLKDGLGYSASASAAVVAGIWAVNGVALLAQAAATGWLLRRGVGSRWARGRLGGITLLVSAAGCGVLSQTGRGPLTVLLLLVGFGLSGAMSTVAVTSVAELVPQRRRGGALGLMNAAVTLAGLVAPALTGYLIDLRGGAGYGNAVVLAAVLLAVGGVAAVALIDPAADARRLAR</sequence>
<dbReference type="Pfam" id="PF07690">
    <property type="entry name" value="MFS_1"/>
    <property type="match status" value="1"/>
</dbReference>
<keyword evidence="3 6" id="KW-1133">Transmembrane helix</keyword>
<feature type="transmembrane region" description="Helical" evidence="6">
    <location>
        <begin position="429"/>
        <end position="451"/>
    </location>
</feature>
<dbReference type="InterPro" id="IPR036259">
    <property type="entry name" value="MFS_trans_sf"/>
</dbReference>
<feature type="transmembrane region" description="Helical" evidence="6">
    <location>
        <begin position="151"/>
        <end position="175"/>
    </location>
</feature>
<dbReference type="AlphaFoldDB" id="A0A1J4NSC3"/>
<dbReference type="PANTHER" id="PTHR11662:SF450">
    <property type="entry name" value="BLR1003 PROTEIN"/>
    <property type="match status" value="1"/>
</dbReference>
<dbReference type="InterPro" id="IPR020846">
    <property type="entry name" value="MFS_dom"/>
</dbReference>
<protein>
    <submittedName>
        <fullName evidence="8">MFS transporter</fullName>
    </submittedName>
</protein>
<evidence type="ECO:0000256" key="5">
    <source>
        <dbReference type="SAM" id="MobiDB-lite"/>
    </source>
</evidence>
<feature type="region of interest" description="Disordered" evidence="5">
    <location>
        <begin position="205"/>
        <end position="231"/>
    </location>
</feature>
<accession>A0A1J4NSC3</accession>
<keyword evidence="2 6" id="KW-0812">Transmembrane</keyword>
<proteinExistence type="predicted"/>
<organism evidence="8 9">
    <name type="scientific">Streptomyces mangrovisoli</name>
    <dbReference type="NCBI Taxonomy" id="1428628"/>
    <lineage>
        <taxon>Bacteria</taxon>
        <taxon>Bacillati</taxon>
        <taxon>Actinomycetota</taxon>
        <taxon>Actinomycetes</taxon>
        <taxon>Kitasatosporales</taxon>
        <taxon>Streptomycetaceae</taxon>
        <taxon>Streptomyces</taxon>
    </lineage>
</organism>
<feature type="transmembrane region" description="Helical" evidence="6">
    <location>
        <begin position="335"/>
        <end position="355"/>
    </location>
</feature>
<feature type="domain" description="Major facilitator superfamily (MFS) profile" evidence="7">
    <location>
        <begin position="28"/>
        <end position="451"/>
    </location>
</feature>
<evidence type="ECO:0000313" key="9">
    <source>
        <dbReference type="Proteomes" id="UP000034196"/>
    </source>
</evidence>
<dbReference type="SUPFAM" id="SSF103473">
    <property type="entry name" value="MFS general substrate transporter"/>
    <property type="match status" value="1"/>
</dbReference>
<evidence type="ECO:0000259" key="7">
    <source>
        <dbReference type="PROSITE" id="PS50850"/>
    </source>
</evidence>
<dbReference type="InterPro" id="IPR011701">
    <property type="entry name" value="MFS"/>
</dbReference>
<dbReference type="GO" id="GO:0022857">
    <property type="term" value="F:transmembrane transporter activity"/>
    <property type="evidence" value="ECO:0007669"/>
    <property type="project" value="InterPro"/>
</dbReference>
<name>A0A1J4NSC3_9ACTN</name>
<keyword evidence="4 6" id="KW-0472">Membrane</keyword>
<evidence type="ECO:0000256" key="6">
    <source>
        <dbReference type="SAM" id="Phobius"/>
    </source>
</evidence>
<feature type="transmembrane region" description="Helical" evidence="6">
    <location>
        <begin position="261"/>
        <end position="282"/>
    </location>
</feature>
<dbReference type="PROSITE" id="PS50850">
    <property type="entry name" value="MFS"/>
    <property type="match status" value="1"/>
</dbReference>
<evidence type="ECO:0000256" key="2">
    <source>
        <dbReference type="ARBA" id="ARBA00022692"/>
    </source>
</evidence>
<feature type="transmembrane region" description="Helical" evidence="6">
    <location>
        <begin position="395"/>
        <end position="417"/>
    </location>
</feature>
<dbReference type="Proteomes" id="UP000034196">
    <property type="component" value="Unassembled WGS sequence"/>
</dbReference>
<dbReference type="InterPro" id="IPR050382">
    <property type="entry name" value="MFS_Na/Anion_cotransporter"/>
</dbReference>
<comment type="subcellular location">
    <subcellularLocation>
        <location evidence="1">Cell membrane</location>
        <topology evidence="1">Multi-pass membrane protein</topology>
    </subcellularLocation>
</comment>
<feature type="transmembrane region" description="Helical" evidence="6">
    <location>
        <begin position="61"/>
        <end position="86"/>
    </location>
</feature>
<feature type="transmembrane region" description="Helical" evidence="6">
    <location>
        <begin position="181"/>
        <end position="201"/>
    </location>
</feature>
<comment type="caution">
    <text evidence="8">The sequence shown here is derived from an EMBL/GenBank/DDBJ whole genome shotgun (WGS) entry which is preliminary data.</text>
</comment>